<evidence type="ECO:0000259" key="3">
    <source>
        <dbReference type="Pfam" id="PF00857"/>
    </source>
</evidence>
<dbReference type="AlphaFoldDB" id="A0A0U1LYX6"/>
<dbReference type="OrthoDB" id="245563at2759"/>
<organism evidence="4 5">
    <name type="scientific">Talaromyces islandicus</name>
    <name type="common">Penicillium islandicum</name>
    <dbReference type="NCBI Taxonomy" id="28573"/>
    <lineage>
        <taxon>Eukaryota</taxon>
        <taxon>Fungi</taxon>
        <taxon>Dikarya</taxon>
        <taxon>Ascomycota</taxon>
        <taxon>Pezizomycotina</taxon>
        <taxon>Eurotiomycetes</taxon>
        <taxon>Eurotiomycetidae</taxon>
        <taxon>Eurotiales</taxon>
        <taxon>Trichocomaceae</taxon>
        <taxon>Talaromyces</taxon>
        <taxon>Talaromyces sect. Islandici</taxon>
    </lineage>
</organism>
<dbReference type="PANTHER" id="PTHR43540">
    <property type="entry name" value="PEROXYUREIDOACRYLATE/UREIDOACRYLATE AMIDOHYDROLASE-RELATED"/>
    <property type="match status" value="1"/>
</dbReference>
<proteinExistence type="inferred from homology"/>
<evidence type="ECO:0000313" key="5">
    <source>
        <dbReference type="Proteomes" id="UP000054383"/>
    </source>
</evidence>
<evidence type="ECO:0000256" key="1">
    <source>
        <dbReference type="ARBA" id="ARBA00006336"/>
    </source>
</evidence>
<dbReference type="PANTHER" id="PTHR43540:SF15">
    <property type="entry name" value="BLR5631 PROTEIN"/>
    <property type="match status" value="1"/>
</dbReference>
<dbReference type="InterPro" id="IPR036380">
    <property type="entry name" value="Isochorismatase-like_sf"/>
</dbReference>
<dbReference type="OMA" id="TGMMTHM"/>
<evidence type="ECO:0000313" key="4">
    <source>
        <dbReference type="EMBL" id="CRG88528.1"/>
    </source>
</evidence>
<reference evidence="4 5" key="1">
    <citation type="submission" date="2015-04" db="EMBL/GenBank/DDBJ databases">
        <authorList>
            <person name="Syromyatnikov M.Y."/>
            <person name="Popov V.N."/>
        </authorList>
    </citation>
    <scope>NUCLEOTIDE SEQUENCE [LARGE SCALE GENOMIC DNA]</scope>
    <source>
        <strain evidence="4">WF-38-12</strain>
    </source>
</reference>
<dbReference type="STRING" id="28573.A0A0U1LYX6"/>
<sequence length="201" mass="21243">MSSTDQSFRSIIGVPPTTASVQDSTLVIVDAQNEYASGLLKVKSVDHSRKVIADLLSRYRQGGDGKNIVHVVHEVPAGAPVFTPGSALAEEFDEITPRPGEKVIKKHFPNSFAQTSLHEYLSGLGNVGRKIVLVGYMAHVCISTTAKAGDELGYDVLIVRDAVGDRDIPGVNGEELTAVVLSELADAFGTVVSAGDISAKI</sequence>
<comment type="similarity">
    <text evidence="1">Belongs to the isochorismatase family.</text>
</comment>
<dbReference type="Gene3D" id="3.40.50.850">
    <property type="entry name" value="Isochorismatase-like"/>
    <property type="match status" value="1"/>
</dbReference>
<dbReference type="SUPFAM" id="SSF52499">
    <property type="entry name" value="Isochorismatase-like hydrolases"/>
    <property type="match status" value="1"/>
</dbReference>
<evidence type="ECO:0000256" key="2">
    <source>
        <dbReference type="ARBA" id="ARBA00022801"/>
    </source>
</evidence>
<keyword evidence="5" id="KW-1185">Reference proteome</keyword>
<dbReference type="EMBL" id="CVMT01000005">
    <property type="protein sequence ID" value="CRG88528.1"/>
    <property type="molecule type" value="Genomic_DNA"/>
</dbReference>
<dbReference type="Proteomes" id="UP000054383">
    <property type="component" value="Unassembled WGS sequence"/>
</dbReference>
<dbReference type="InterPro" id="IPR000868">
    <property type="entry name" value="Isochorismatase-like_dom"/>
</dbReference>
<protein>
    <recommendedName>
        <fullName evidence="3">Isochorismatase-like domain-containing protein</fullName>
    </recommendedName>
</protein>
<dbReference type="InterPro" id="IPR050272">
    <property type="entry name" value="Isochorismatase-like_hydrls"/>
</dbReference>
<gene>
    <name evidence="4" type="ORF">PISL3812_05559</name>
</gene>
<dbReference type="Pfam" id="PF00857">
    <property type="entry name" value="Isochorismatase"/>
    <property type="match status" value="1"/>
</dbReference>
<dbReference type="GO" id="GO:0016787">
    <property type="term" value="F:hydrolase activity"/>
    <property type="evidence" value="ECO:0007669"/>
    <property type="project" value="UniProtKB-KW"/>
</dbReference>
<keyword evidence="2" id="KW-0378">Hydrolase</keyword>
<accession>A0A0U1LYX6</accession>
<name>A0A0U1LYX6_TALIS</name>
<feature type="domain" description="Isochorismatase-like" evidence="3">
    <location>
        <begin position="25"/>
        <end position="194"/>
    </location>
</feature>